<dbReference type="PANTHER" id="PTHR47396:SF1">
    <property type="entry name" value="ATP-DEPENDENT HELICASE IRC3-RELATED"/>
    <property type="match status" value="1"/>
</dbReference>
<feature type="domain" description="Helicase ATP-binding" evidence="1">
    <location>
        <begin position="38"/>
        <end position="273"/>
    </location>
</feature>
<dbReference type="GO" id="GO:0005829">
    <property type="term" value="C:cytosol"/>
    <property type="evidence" value="ECO:0007669"/>
    <property type="project" value="TreeGrafter"/>
</dbReference>
<dbReference type="Gene3D" id="3.40.50.300">
    <property type="entry name" value="P-loop containing nucleotide triphosphate hydrolases"/>
    <property type="match status" value="2"/>
</dbReference>
<gene>
    <name evidence="2" type="ORF">FJM65_14280</name>
</gene>
<dbReference type="AlphaFoldDB" id="A0A501W3R9"/>
<dbReference type="OrthoDB" id="9759819at2"/>
<dbReference type="CDD" id="cd18785">
    <property type="entry name" value="SF2_C"/>
    <property type="match status" value="1"/>
</dbReference>
<dbReference type="SMART" id="SM00487">
    <property type="entry name" value="DEXDc"/>
    <property type="match status" value="1"/>
</dbReference>
<dbReference type="GO" id="GO:0016787">
    <property type="term" value="F:hydrolase activity"/>
    <property type="evidence" value="ECO:0007669"/>
    <property type="project" value="InterPro"/>
</dbReference>
<dbReference type="InterPro" id="IPR014001">
    <property type="entry name" value="Helicase_ATP-bd"/>
</dbReference>
<dbReference type="InterPro" id="IPR050742">
    <property type="entry name" value="Helicase_Restrict-Modif_Enz"/>
</dbReference>
<keyword evidence="3" id="KW-1185">Reference proteome</keyword>
<evidence type="ECO:0000259" key="1">
    <source>
        <dbReference type="SMART" id="SM00487"/>
    </source>
</evidence>
<dbReference type="InterPro" id="IPR027417">
    <property type="entry name" value="P-loop_NTPase"/>
</dbReference>
<organism evidence="2 3">
    <name type="scientific">Pontibacter mangrovi</name>
    <dbReference type="NCBI Taxonomy" id="2589816"/>
    <lineage>
        <taxon>Bacteria</taxon>
        <taxon>Pseudomonadati</taxon>
        <taxon>Bacteroidota</taxon>
        <taxon>Cytophagia</taxon>
        <taxon>Cytophagales</taxon>
        <taxon>Hymenobacteraceae</taxon>
        <taxon>Pontibacter</taxon>
    </lineage>
</organism>
<proteinExistence type="predicted"/>
<dbReference type="SUPFAM" id="SSF52540">
    <property type="entry name" value="P-loop containing nucleoside triphosphate hydrolases"/>
    <property type="match status" value="2"/>
</dbReference>
<dbReference type="InterPro" id="IPR006935">
    <property type="entry name" value="Helicase/UvrB_N"/>
</dbReference>
<comment type="caution">
    <text evidence="2">The sequence shown here is derived from an EMBL/GenBank/DDBJ whole genome shotgun (WGS) entry which is preliminary data.</text>
</comment>
<dbReference type="GO" id="GO:0005524">
    <property type="term" value="F:ATP binding"/>
    <property type="evidence" value="ECO:0007669"/>
    <property type="project" value="InterPro"/>
</dbReference>
<dbReference type="Proteomes" id="UP000316727">
    <property type="component" value="Unassembled WGS sequence"/>
</dbReference>
<name>A0A501W3R9_9BACT</name>
<evidence type="ECO:0000313" key="2">
    <source>
        <dbReference type="EMBL" id="TPE43275.1"/>
    </source>
</evidence>
<protein>
    <recommendedName>
        <fullName evidence="1">Helicase ATP-binding domain-containing protein</fullName>
    </recommendedName>
</protein>
<dbReference type="PANTHER" id="PTHR47396">
    <property type="entry name" value="TYPE I RESTRICTION ENZYME ECOKI R PROTEIN"/>
    <property type="match status" value="1"/>
</dbReference>
<sequence length="679" mass="77665">MQQPGLTMQTLNQQNPATISMDVQATALPQEITHNLNPHFQVRPYQREAFLRFITYLNQHPTRPRPTQLLFHMATGSGKTLVMAGCLLHLYRLGYRHFIFFVNSSSIIEKTRDNFLNPLSSKYLFAPALFMDGAQVALKEVQHFEAANGRDLHIVFTTIQGLHSRLNTPRENSLTYEDFEDRKIVLLSDEAHHINAETKKGKLSKEEAEAVTSWESTVTKLFHANPDNILLEFTATADFTNPEVKAKYEDKLLFDYPLRQFRKDGYSKEVKVLQAELPPFERAVQAIILSQYRRKVFEGKGKHVKPVLLFKSRSIAESQAFFAAFVQGMKTLDATFLNHLKHLHTDTVLHRSFAYFAAKGITLENLVAELQEDFAEEKCLVVDSRNDSDEKQLLLNSLEEEKNQYRAVFAVDKLNEGWDVLNLFDIVRLYDTRDTEKNTGKIGRTTMSEAQLIGRGARYYPFQLHENQPKYQRKYDDDLENELRICEELYYHASYNPRYISELNKALVEIGIKAANPVPRKAVANTPRQVSPEKEKSQFRGLELPATLRNRRYQFTLASGYTSESAILGEVAPELPPQESHTIKLLSLGHPVLRKAMDRLPFYHFDRLKTLFPQLPSVSEFITSPLFLGEVQVSVNGNREQPERLPPPEKLQIAYQVLCEISVELSRVAPAAAPPIAAK</sequence>
<evidence type="ECO:0000313" key="3">
    <source>
        <dbReference type="Proteomes" id="UP000316727"/>
    </source>
</evidence>
<dbReference type="EMBL" id="VFRQ01000007">
    <property type="protein sequence ID" value="TPE43275.1"/>
    <property type="molecule type" value="Genomic_DNA"/>
</dbReference>
<dbReference type="GO" id="GO:0003677">
    <property type="term" value="F:DNA binding"/>
    <property type="evidence" value="ECO:0007669"/>
    <property type="project" value="InterPro"/>
</dbReference>
<reference evidence="2 3" key="1">
    <citation type="submission" date="2019-06" db="EMBL/GenBank/DDBJ databases">
        <title>A novel bacterium of genus Pontibacter, isolated from marine sediment.</title>
        <authorList>
            <person name="Huang H."/>
            <person name="Mo K."/>
            <person name="Hu Y."/>
        </authorList>
    </citation>
    <scope>NUCLEOTIDE SEQUENCE [LARGE SCALE GENOMIC DNA]</scope>
    <source>
        <strain evidence="2 3">HB172049</strain>
    </source>
</reference>
<dbReference type="Pfam" id="PF04851">
    <property type="entry name" value="ResIII"/>
    <property type="match status" value="1"/>
</dbReference>
<accession>A0A501W3R9</accession>